<reference evidence="2 3" key="1">
    <citation type="submission" date="2024-10" db="EMBL/GenBank/DDBJ databases">
        <authorList>
            <person name="Kim D."/>
        </authorList>
    </citation>
    <scope>NUCLEOTIDE SEQUENCE [LARGE SCALE GENOMIC DNA]</scope>
    <source>
        <strain evidence="2">Taebaek</strain>
    </source>
</reference>
<evidence type="ECO:0000313" key="2">
    <source>
        <dbReference type="EMBL" id="KAL3071810.1"/>
    </source>
</evidence>
<dbReference type="CDD" id="cd00176">
    <property type="entry name" value="SPEC"/>
    <property type="match status" value="1"/>
</dbReference>
<sequence>MDEGALPSLTVKRAKGSLTLLEMNHPIMSMLPLHASPYASAAQPPHTMAVLLRNDLLVVDMEAQGYLFERTRGIGRECATGKHEMLLTGDEEGFIKFWQASSEQLQIMYKLKTGRHFDKNVSAHIAYLQTAQAANGGKEKALTVPVISHAVADMELCLDSHQLLVASRSGQVTQFLFAKMECCQEIATMVLPQLCRSIISATFSPTTAPPSPKNGVQQAPNGYQPELVCQIPWVNGIRSAALVTALALNSARGLIALGTRLGFALIDAHNAAQVKRKQSTLGSTMNCLAVRQSLICLPDLSSSQIGEMTISPATEAHTNAITKLGKAGNEMIQHNHYEKDSIRKRLDVLHQLWDRLFAMLETKGINVQQTLKLLNIQIVSSDNLLLGACLEFVEAMQRKFAGFFDELKSQESRVLNMNHGANALINEGQPGKQQIHGKWDEMKEAWHKMGTPTSTSFYRALLLFILLTTCGADEAYKVVSTYFIRSTRDAPLITVKEVSQDDKQATLQASRSSFFEAKKCIKGVWVKWKR</sequence>
<dbReference type="Pfam" id="PF00435">
    <property type="entry name" value="Spectrin"/>
    <property type="match status" value="2"/>
</dbReference>
<protein>
    <recommendedName>
        <fullName evidence="1">Lethal giant larvae homologue 2 domain-containing protein</fullName>
    </recommendedName>
</protein>
<dbReference type="InterPro" id="IPR036322">
    <property type="entry name" value="WD40_repeat_dom_sf"/>
</dbReference>
<dbReference type="Pfam" id="PF08366">
    <property type="entry name" value="LLGL"/>
    <property type="match status" value="1"/>
</dbReference>
<evidence type="ECO:0000313" key="3">
    <source>
        <dbReference type="Proteomes" id="UP001620645"/>
    </source>
</evidence>
<accession>A0ABD2I1Y5</accession>
<dbReference type="Gene3D" id="1.20.58.60">
    <property type="match status" value="2"/>
</dbReference>
<dbReference type="AlphaFoldDB" id="A0ABD2I1Y5"/>
<dbReference type="EMBL" id="JBICCN010000385">
    <property type="protein sequence ID" value="KAL3071810.1"/>
    <property type="molecule type" value="Genomic_DNA"/>
</dbReference>
<dbReference type="InterPro" id="IPR018159">
    <property type="entry name" value="Spectrin/alpha-actinin"/>
</dbReference>
<organism evidence="2 3">
    <name type="scientific">Heterodera schachtii</name>
    <name type="common">Sugarbeet cyst nematode worm</name>
    <name type="synonym">Tylenchus schachtii</name>
    <dbReference type="NCBI Taxonomy" id="97005"/>
    <lineage>
        <taxon>Eukaryota</taxon>
        <taxon>Metazoa</taxon>
        <taxon>Ecdysozoa</taxon>
        <taxon>Nematoda</taxon>
        <taxon>Chromadorea</taxon>
        <taxon>Rhabditida</taxon>
        <taxon>Tylenchina</taxon>
        <taxon>Tylenchomorpha</taxon>
        <taxon>Tylenchoidea</taxon>
        <taxon>Heteroderidae</taxon>
        <taxon>Heteroderinae</taxon>
        <taxon>Heterodera</taxon>
    </lineage>
</organism>
<feature type="domain" description="Lethal giant larvae homologue 2" evidence="1">
    <location>
        <begin position="6"/>
        <end position="66"/>
    </location>
</feature>
<comment type="caution">
    <text evidence="2">The sequence shown here is derived from an EMBL/GenBank/DDBJ whole genome shotgun (WGS) entry which is preliminary data.</text>
</comment>
<dbReference type="PANTHER" id="PTHR10241">
    <property type="entry name" value="LETHAL 2 GIANT LARVAE PROTEIN"/>
    <property type="match status" value="1"/>
</dbReference>
<dbReference type="SUPFAM" id="SSF46966">
    <property type="entry name" value="Spectrin repeat"/>
    <property type="match status" value="1"/>
</dbReference>
<name>A0ABD2I1Y5_HETSC</name>
<proteinExistence type="predicted"/>
<dbReference type="Proteomes" id="UP001620645">
    <property type="component" value="Unassembled WGS sequence"/>
</dbReference>
<evidence type="ECO:0000259" key="1">
    <source>
        <dbReference type="Pfam" id="PF08366"/>
    </source>
</evidence>
<dbReference type="InterPro" id="IPR002017">
    <property type="entry name" value="Spectrin_repeat"/>
</dbReference>
<dbReference type="PANTHER" id="PTHR10241:SF25">
    <property type="entry name" value="TOMOSYN, ISOFORM C"/>
    <property type="match status" value="1"/>
</dbReference>
<dbReference type="InterPro" id="IPR013577">
    <property type="entry name" value="LLGL2"/>
</dbReference>
<dbReference type="SUPFAM" id="SSF50978">
    <property type="entry name" value="WD40 repeat-like"/>
    <property type="match status" value="1"/>
</dbReference>
<keyword evidence="3" id="KW-1185">Reference proteome</keyword>
<gene>
    <name evidence="2" type="ORF">niasHS_016909</name>
</gene>